<feature type="compositionally biased region" description="Basic and acidic residues" evidence="2">
    <location>
        <begin position="237"/>
        <end position="255"/>
    </location>
</feature>
<dbReference type="GO" id="GO:0042302">
    <property type="term" value="F:structural constituent of cuticle"/>
    <property type="evidence" value="ECO:0007669"/>
    <property type="project" value="UniProtKB-UniRule"/>
</dbReference>
<accession>A0A9P0PI91</accession>
<gene>
    <name evidence="4" type="ORF">ACAOBT_LOCUS16317</name>
</gene>
<dbReference type="AlphaFoldDB" id="A0A9P0PI91"/>
<feature type="compositionally biased region" description="Basic and acidic residues" evidence="2">
    <location>
        <begin position="117"/>
        <end position="144"/>
    </location>
</feature>
<evidence type="ECO:0000256" key="1">
    <source>
        <dbReference type="PROSITE-ProRule" id="PRU00497"/>
    </source>
</evidence>
<reference evidence="4" key="1">
    <citation type="submission" date="2022-03" db="EMBL/GenBank/DDBJ databases">
        <authorList>
            <person name="Sayadi A."/>
        </authorList>
    </citation>
    <scope>NUCLEOTIDE SEQUENCE</scope>
</reference>
<name>A0A9P0PI91_ACAOB</name>
<evidence type="ECO:0000256" key="3">
    <source>
        <dbReference type="SAM" id="SignalP"/>
    </source>
</evidence>
<feature type="region of interest" description="Disordered" evidence="2">
    <location>
        <begin position="198"/>
        <end position="278"/>
    </location>
</feature>
<feature type="region of interest" description="Disordered" evidence="2">
    <location>
        <begin position="308"/>
        <end position="328"/>
    </location>
</feature>
<feature type="compositionally biased region" description="Low complexity" evidence="2">
    <location>
        <begin position="513"/>
        <end position="529"/>
    </location>
</feature>
<dbReference type="InterPro" id="IPR000618">
    <property type="entry name" value="Insect_cuticle"/>
</dbReference>
<proteinExistence type="predicted"/>
<keyword evidence="3" id="KW-0732">Signal</keyword>
<evidence type="ECO:0000313" key="5">
    <source>
        <dbReference type="Proteomes" id="UP001152888"/>
    </source>
</evidence>
<dbReference type="PROSITE" id="PS51155">
    <property type="entry name" value="CHIT_BIND_RR_2"/>
    <property type="match status" value="1"/>
</dbReference>
<sequence length="642" mass="71115">MNFLILALTATLAYALPQFYDFDVEKSLPFELHEPLFDAPVDEKKDSSQKVSGSGSFVAKKFEPAPEAAFREAPNSPNLYYSPSAGRYKPLEELNPLEKPTPKKNKESPKFEGAASKFDEPQFKSFEPSKFDHSEDSYKPLEESKSFAPKFEYDEYGYSPKQSYTGNKPSEIHSHAKNSLPSYDHSYKPLEYAKTYVPKYDHNDYTPKVSSDNDDYSSSQGPKQNQVQVKGVTSDPFEGHEPKSAFDDGEPKSTFDEEEPKESFVAPESGSTKDDYVIPDIPKDAFKDAYSGANKGAFEVPKAAFGEQEKDFDGIDGYGEYQRESSAPKAQHEQIVVKQVQKPVVVAPVAATTPLGYELSFDKGRKEDVYKSIYDKPVEREQESKRKVKHKQETREDIEHEEESRQEFKQQNDHRALTGGQGSHADISDHSLFGGNDHSKGHENNGAHSNNHEYHSGALGLEHLSHGHGQNHGRSHGSHANLGSHIGHHGSHIGHHGSHSGHHGSHSGHHGSHGNLGSSHHSSGIGSHGSHSHHHPQATNNNDYDTSSSEGGSHESSYEIGNDAQQNKDEPANINTFYDPENPLNHKVESRKEYKRGDHVIGEYTAKGSDGVYRKVKYQSGPHTGFETVYNVQAVAAPRGGT</sequence>
<feature type="chain" id="PRO_5040125001" evidence="3">
    <location>
        <begin position="16"/>
        <end position="642"/>
    </location>
</feature>
<feature type="compositionally biased region" description="Basic and acidic residues" evidence="2">
    <location>
        <begin position="375"/>
        <end position="416"/>
    </location>
</feature>
<dbReference type="OrthoDB" id="6760052at2759"/>
<protein>
    <submittedName>
        <fullName evidence="4">Uncharacterized protein</fullName>
    </submittedName>
</protein>
<feature type="signal peptide" evidence="3">
    <location>
        <begin position="1"/>
        <end position="15"/>
    </location>
</feature>
<comment type="caution">
    <text evidence="4">The sequence shown here is derived from an EMBL/GenBank/DDBJ whole genome shotgun (WGS) entry which is preliminary data.</text>
</comment>
<evidence type="ECO:0000313" key="4">
    <source>
        <dbReference type="EMBL" id="CAH1984790.1"/>
    </source>
</evidence>
<feature type="region of interest" description="Disordered" evidence="2">
    <location>
        <begin position="375"/>
        <end position="586"/>
    </location>
</feature>
<dbReference type="Proteomes" id="UP001152888">
    <property type="component" value="Unassembled WGS sequence"/>
</dbReference>
<keyword evidence="5" id="KW-1185">Reference proteome</keyword>
<feature type="compositionally biased region" description="Basic and acidic residues" evidence="2">
    <location>
        <begin position="437"/>
        <end position="455"/>
    </location>
</feature>
<organism evidence="4 5">
    <name type="scientific">Acanthoscelides obtectus</name>
    <name type="common">Bean weevil</name>
    <name type="synonym">Bruchus obtectus</name>
    <dbReference type="NCBI Taxonomy" id="200917"/>
    <lineage>
        <taxon>Eukaryota</taxon>
        <taxon>Metazoa</taxon>
        <taxon>Ecdysozoa</taxon>
        <taxon>Arthropoda</taxon>
        <taxon>Hexapoda</taxon>
        <taxon>Insecta</taxon>
        <taxon>Pterygota</taxon>
        <taxon>Neoptera</taxon>
        <taxon>Endopterygota</taxon>
        <taxon>Coleoptera</taxon>
        <taxon>Polyphaga</taxon>
        <taxon>Cucujiformia</taxon>
        <taxon>Chrysomeloidea</taxon>
        <taxon>Chrysomelidae</taxon>
        <taxon>Bruchinae</taxon>
        <taxon>Bruchini</taxon>
        <taxon>Acanthoscelides</taxon>
    </lineage>
</organism>
<feature type="region of interest" description="Disordered" evidence="2">
    <location>
        <begin position="91"/>
        <end position="144"/>
    </location>
</feature>
<keyword evidence="1" id="KW-0193">Cuticle</keyword>
<dbReference type="EMBL" id="CAKOFQ010006963">
    <property type="protein sequence ID" value="CAH1984790.1"/>
    <property type="molecule type" value="Genomic_DNA"/>
</dbReference>
<feature type="compositionally biased region" description="Polar residues" evidence="2">
    <location>
        <begin position="537"/>
        <end position="546"/>
    </location>
</feature>
<feature type="region of interest" description="Disordered" evidence="2">
    <location>
        <begin position="158"/>
        <end position="184"/>
    </location>
</feature>
<feature type="compositionally biased region" description="Basic residues" evidence="2">
    <location>
        <begin position="486"/>
        <end position="512"/>
    </location>
</feature>
<feature type="compositionally biased region" description="Polar residues" evidence="2">
    <location>
        <begin position="216"/>
        <end position="228"/>
    </location>
</feature>
<evidence type="ECO:0000256" key="2">
    <source>
        <dbReference type="SAM" id="MobiDB-lite"/>
    </source>
</evidence>
<feature type="compositionally biased region" description="Basic and acidic residues" evidence="2">
    <location>
        <begin position="100"/>
        <end position="110"/>
    </location>
</feature>